<dbReference type="Ensembl" id="ENSAPLT00000021343.1">
    <property type="protein sequence ID" value="ENSAPLP00000021913.1"/>
    <property type="gene ID" value="ENSAPLG00000028576.1"/>
</dbReference>
<name>A0A493T867_ANAPP</name>
<dbReference type="STRING" id="8840.ENSAPLP00000021913"/>
<organism evidence="1 2">
    <name type="scientific">Anas platyrhynchos platyrhynchos</name>
    <name type="common">Northern mallard</name>
    <dbReference type="NCBI Taxonomy" id="8840"/>
    <lineage>
        <taxon>Eukaryota</taxon>
        <taxon>Metazoa</taxon>
        <taxon>Chordata</taxon>
        <taxon>Craniata</taxon>
        <taxon>Vertebrata</taxon>
        <taxon>Euteleostomi</taxon>
        <taxon>Archelosauria</taxon>
        <taxon>Archosauria</taxon>
        <taxon>Dinosauria</taxon>
        <taxon>Saurischia</taxon>
        <taxon>Theropoda</taxon>
        <taxon>Coelurosauria</taxon>
        <taxon>Aves</taxon>
        <taxon>Neognathae</taxon>
        <taxon>Galloanserae</taxon>
        <taxon>Anseriformes</taxon>
        <taxon>Anatidae</taxon>
        <taxon>Anatinae</taxon>
        <taxon>Anas</taxon>
    </lineage>
</organism>
<dbReference type="Proteomes" id="UP000016666">
    <property type="component" value="Chromosome 26"/>
</dbReference>
<dbReference type="AlphaFoldDB" id="A0A493T867"/>
<reference evidence="1 2" key="1">
    <citation type="submission" date="2017-10" db="EMBL/GenBank/DDBJ databases">
        <title>A new Pekin duck reference genome.</title>
        <authorList>
            <person name="Hou Z.-C."/>
            <person name="Zhou Z.-K."/>
            <person name="Zhu F."/>
            <person name="Hou S.-S."/>
        </authorList>
    </citation>
    <scope>NUCLEOTIDE SEQUENCE [LARGE SCALE GENOMIC DNA]</scope>
</reference>
<dbReference type="GeneTree" id="ENSGT01030000235572"/>
<proteinExistence type="predicted"/>
<dbReference type="OMA" id="YQWSNSY"/>
<sequence>MSYWYQYKQQCFVPSGLKCATPVFAQCPSPPVVKSMPCTSCASMDAKLCAARKMMQSSPKCSMPCTSSCVEKHIVQGHSSSSSCSTRSPEPCSVVFPQPHVQSGQHLFVPQCRQLGITECPQIGNPIQMGQQSSYPCSSYQWSDSYHYQCGQS</sequence>
<reference evidence="1" key="2">
    <citation type="submission" date="2025-08" db="UniProtKB">
        <authorList>
            <consortium name="Ensembl"/>
        </authorList>
    </citation>
    <scope>IDENTIFICATION</scope>
</reference>
<evidence type="ECO:0000313" key="2">
    <source>
        <dbReference type="Proteomes" id="UP000016666"/>
    </source>
</evidence>
<accession>A0A493T867</accession>
<evidence type="ECO:0000313" key="1">
    <source>
        <dbReference type="Ensembl" id="ENSAPLP00000021913.1"/>
    </source>
</evidence>
<keyword evidence="2" id="KW-1185">Reference proteome</keyword>
<protein>
    <submittedName>
        <fullName evidence="1">Uncharacterized protein</fullName>
    </submittedName>
</protein>
<reference evidence="1" key="3">
    <citation type="submission" date="2025-09" db="UniProtKB">
        <authorList>
            <consortium name="Ensembl"/>
        </authorList>
    </citation>
    <scope>IDENTIFICATION</scope>
</reference>